<keyword evidence="2" id="KW-1185">Reference proteome</keyword>
<organism evidence="1 2">
    <name type="scientific">Caerostris extrusa</name>
    <name type="common">Bark spider</name>
    <name type="synonym">Caerostris bankana</name>
    <dbReference type="NCBI Taxonomy" id="172846"/>
    <lineage>
        <taxon>Eukaryota</taxon>
        <taxon>Metazoa</taxon>
        <taxon>Ecdysozoa</taxon>
        <taxon>Arthropoda</taxon>
        <taxon>Chelicerata</taxon>
        <taxon>Arachnida</taxon>
        <taxon>Araneae</taxon>
        <taxon>Araneomorphae</taxon>
        <taxon>Entelegynae</taxon>
        <taxon>Araneoidea</taxon>
        <taxon>Araneidae</taxon>
        <taxon>Caerostris</taxon>
    </lineage>
</organism>
<sequence>MIRTLMLRPENAIRSSTSIRDPAPGPRKDISGNFFATSARMVVNPNAVAFQPQRSSYTPPLAINLNSMEFFRT</sequence>
<reference evidence="1 2" key="1">
    <citation type="submission" date="2021-06" db="EMBL/GenBank/DDBJ databases">
        <title>Caerostris extrusa draft genome.</title>
        <authorList>
            <person name="Kono N."/>
            <person name="Arakawa K."/>
        </authorList>
    </citation>
    <scope>NUCLEOTIDE SEQUENCE [LARGE SCALE GENOMIC DNA]</scope>
</reference>
<dbReference type="Proteomes" id="UP001054945">
    <property type="component" value="Unassembled WGS sequence"/>
</dbReference>
<proteinExistence type="predicted"/>
<evidence type="ECO:0000313" key="2">
    <source>
        <dbReference type="Proteomes" id="UP001054945"/>
    </source>
</evidence>
<accession>A0AAV4MW34</accession>
<comment type="caution">
    <text evidence="1">The sequence shown here is derived from an EMBL/GenBank/DDBJ whole genome shotgun (WGS) entry which is preliminary data.</text>
</comment>
<gene>
    <name evidence="1" type="ORF">CEXT_169001</name>
</gene>
<evidence type="ECO:0000313" key="1">
    <source>
        <dbReference type="EMBL" id="GIX76573.1"/>
    </source>
</evidence>
<dbReference type="EMBL" id="BPLR01002675">
    <property type="protein sequence ID" value="GIX76573.1"/>
    <property type="molecule type" value="Genomic_DNA"/>
</dbReference>
<name>A0AAV4MW34_CAEEX</name>
<dbReference type="AlphaFoldDB" id="A0AAV4MW34"/>
<protein>
    <submittedName>
        <fullName evidence="1">Uncharacterized protein</fullName>
    </submittedName>
</protein>